<dbReference type="PANTHER" id="PTHR34473">
    <property type="entry name" value="UPF0699 TRANSMEMBRANE PROTEIN YDBS"/>
    <property type="match status" value="1"/>
</dbReference>
<protein>
    <recommendedName>
        <fullName evidence="2">YdbS-like PH domain-containing protein</fullName>
    </recommendedName>
</protein>
<gene>
    <name evidence="3" type="ORF">SAMN06295964_3124</name>
</gene>
<feature type="domain" description="YdbS-like PH" evidence="2">
    <location>
        <begin position="80"/>
        <end position="157"/>
    </location>
</feature>
<accession>A0A1T4Z8C9</accession>
<dbReference type="PANTHER" id="PTHR34473:SF3">
    <property type="entry name" value="TRANSMEMBRANE PROTEIN-RELATED"/>
    <property type="match status" value="1"/>
</dbReference>
<evidence type="ECO:0000256" key="1">
    <source>
        <dbReference type="SAM" id="Phobius"/>
    </source>
</evidence>
<keyword evidence="1" id="KW-0472">Membrane</keyword>
<dbReference type="OrthoDB" id="7364633at2"/>
<dbReference type="RefSeq" id="WP_078701003.1">
    <property type="nucleotide sequence ID" value="NZ_LT796768.1"/>
</dbReference>
<dbReference type="Proteomes" id="UP000191040">
    <property type="component" value="Chromosome I"/>
</dbReference>
<dbReference type="AlphaFoldDB" id="A0A1T4Z8C9"/>
<keyword evidence="4" id="KW-1185">Reference proteome</keyword>
<evidence type="ECO:0000313" key="4">
    <source>
        <dbReference type="Proteomes" id="UP000191040"/>
    </source>
</evidence>
<keyword evidence="1" id="KW-1133">Transmembrane helix</keyword>
<keyword evidence="1" id="KW-0812">Transmembrane</keyword>
<dbReference type="EMBL" id="LT796768">
    <property type="protein sequence ID" value="SKB10138.1"/>
    <property type="molecule type" value="Genomic_DNA"/>
</dbReference>
<name>A0A1T4Z8C9_9ACTN</name>
<organism evidence="3 4">
    <name type="scientific">Aeromicrobium choanae</name>
    <dbReference type="NCBI Taxonomy" id="1736691"/>
    <lineage>
        <taxon>Bacteria</taxon>
        <taxon>Bacillati</taxon>
        <taxon>Actinomycetota</taxon>
        <taxon>Actinomycetes</taxon>
        <taxon>Propionibacteriales</taxon>
        <taxon>Nocardioidaceae</taxon>
        <taxon>Aeromicrobium</taxon>
    </lineage>
</organism>
<dbReference type="STRING" id="1736691.SAMN06295964_3124"/>
<feature type="transmembrane region" description="Helical" evidence="1">
    <location>
        <begin position="55"/>
        <end position="75"/>
    </location>
</feature>
<evidence type="ECO:0000259" key="2">
    <source>
        <dbReference type="Pfam" id="PF03703"/>
    </source>
</evidence>
<dbReference type="Pfam" id="PF03703">
    <property type="entry name" value="bPH_2"/>
    <property type="match status" value="1"/>
</dbReference>
<feature type="transmembrane region" description="Helical" evidence="1">
    <location>
        <begin position="21"/>
        <end position="43"/>
    </location>
</feature>
<sequence>MRQDLFTSPEGEWTAVSPQLATARGLIGTACGVVLLLLSAGLWVPFDGALGGWDWLVWLPAGAGLALIAWIWWWAPRNRRSWGYAEAEDDFIVRGGIMFRRLVVVPYGRMQFVDVQSGPVARALGFSTVTLHTASTSTAAEIPGVPLDEATRLRDRLTDLGEGHGAGV</sequence>
<evidence type="ECO:0000313" key="3">
    <source>
        <dbReference type="EMBL" id="SKB10138.1"/>
    </source>
</evidence>
<proteinExistence type="predicted"/>
<reference evidence="4" key="1">
    <citation type="submission" date="2017-02" db="EMBL/GenBank/DDBJ databases">
        <authorList>
            <person name="Varghese N."/>
            <person name="Submissions S."/>
        </authorList>
    </citation>
    <scope>NUCLEOTIDE SEQUENCE [LARGE SCALE GENOMIC DNA]</scope>
    <source>
        <strain evidence="4">9H-4</strain>
    </source>
</reference>
<dbReference type="InterPro" id="IPR005182">
    <property type="entry name" value="YdbS-like_PH"/>
</dbReference>